<dbReference type="Gene3D" id="3.40.50.12780">
    <property type="entry name" value="N-terminal domain of ligase-like"/>
    <property type="match status" value="1"/>
</dbReference>
<dbReference type="RefSeq" id="WP_043743972.1">
    <property type="nucleotide sequence ID" value="NZ_AQQX01000001.1"/>
</dbReference>
<evidence type="ECO:0000259" key="2">
    <source>
        <dbReference type="Pfam" id="PF13193"/>
    </source>
</evidence>
<evidence type="ECO:0000313" key="4">
    <source>
        <dbReference type="Proteomes" id="UP000030004"/>
    </source>
</evidence>
<dbReference type="Gene3D" id="3.30.300.30">
    <property type="match status" value="1"/>
</dbReference>
<dbReference type="InterPro" id="IPR000873">
    <property type="entry name" value="AMP-dep_synth/lig_dom"/>
</dbReference>
<name>A0A0A0EGQ7_9RHOB</name>
<comment type="caution">
    <text evidence="3">The sequence shown here is derived from an EMBL/GenBank/DDBJ whole genome shotgun (WGS) entry which is preliminary data.</text>
</comment>
<dbReference type="OrthoDB" id="9803968at2"/>
<dbReference type="SUPFAM" id="SSF56801">
    <property type="entry name" value="Acetyl-CoA synthetase-like"/>
    <property type="match status" value="1"/>
</dbReference>
<feature type="domain" description="AMP-binding enzyme C-terminal" evidence="2">
    <location>
        <begin position="429"/>
        <end position="502"/>
    </location>
</feature>
<dbReference type="InterPro" id="IPR025110">
    <property type="entry name" value="AMP-bd_C"/>
</dbReference>
<protein>
    <submittedName>
        <fullName evidence="3">4-coumarate--CoA ligase</fullName>
    </submittedName>
</protein>
<dbReference type="PANTHER" id="PTHR24096">
    <property type="entry name" value="LONG-CHAIN-FATTY-ACID--COA LIGASE"/>
    <property type="match status" value="1"/>
</dbReference>
<keyword evidence="4" id="KW-1185">Reference proteome</keyword>
<dbReference type="InterPro" id="IPR020845">
    <property type="entry name" value="AMP-binding_CS"/>
</dbReference>
<feature type="domain" description="AMP-dependent synthetase/ligase" evidence="1">
    <location>
        <begin position="31"/>
        <end position="373"/>
    </location>
</feature>
<dbReference type="Pfam" id="PF00501">
    <property type="entry name" value="AMP-binding"/>
    <property type="match status" value="1"/>
</dbReference>
<dbReference type="InterPro" id="IPR045851">
    <property type="entry name" value="AMP-bd_C_sf"/>
</dbReference>
<dbReference type="EMBL" id="AQQX01000001">
    <property type="protein sequence ID" value="KGM50161.1"/>
    <property type="molecule type" value="Genomic_DNA"/>
</dbReference>
<keyword evidence="3" id="KW-0436">Ligase</keyword>
<evidence type="ECO:0000259" key="1">
    <source>
        <dbReference type="Pfam" id="PF00501"/>
    </source>
</evidence>
<dbReference type="STRING" id="1461694.ATO9_01260"/>
<dbReference type="InterPro" id="IPR042099">
    <property type="entry name" value="ANL_N_sf"/>
</dbReference>
<gene>
    <name evidence="3" type="ORF">ATO9_01260</name>
</gene>
<organism evidence="3 4">
    <name type="scientific">Pseudooceanicola atlanticus</name>
    <dbReference type="NCBI Taxonomy" id="1461694"/>
    <lineage>
        <taxon>Bacteria</taxon>
        <taxon>Pseudomonadati</taxon>
        <taxon>Pseudomonadota</taxon>
        <taxon>Alphaproteobacteria</taxon>
        <taxon>Rhodobacterales</taxon>
        <taxon>Paracoccaceae</taxon>
        <taxon>Pseudooceanicola</taxon>
    </lineage>
</organism>
<dbReference type="Proteomes" id="UP000030004">
    <property type="component" value="Unassembled WGS sequence"/>
</dbReference>
<reference evidence="3 4" key="1">
    <citation type="journal article" date="2015" name="Antonie Van Leeuwenhoek">
        <title>Pseudooceanicola atlanticus gen. nov. sp. nov., isolated from surface seawater of the Atlantic Ocean and reclassification of Oceanicola batsensis, Oceanicola marinus, Oceanicola nitratireducens, Oceanicola nanhaiensis, Oceanicola antarcticus and Oceanicola flagellatus, as Pseudooceanicola batsensis comb. nov., Pseudooceanicola marinus comb. nov., Pseudooceanicola nitratireducens comb. nov., Pseudooceanicola nanhaiensis comb. nov., Pseudooceanicola antarcticus comb. nov., and Pseudooceanicola flagellatus comb. nov.</title>
        <authorList>
            <person name="Lai Q."/>
            <person name="Li G."/>
            <person name="Liu X."/>
            <person name="Du Y."/>
            <person name="Sun F."/>
            <person name="Shao Z."/>
        </authorList>
    </citation>
    <scope>NUCLEOTIDE SEQUENCE [LARGE SCALE GENOMIC DNA]</scope>
    <source>
        <strain evidence="3 4">22II-s11g</strain>
    </source>
</reference>
<dbReference type="eggNOG" id="COG0318">
    <property type="taxonomic scope" value="Bacteria"/>
</dbReference>
<sequence length="518" mass="56712">MSESQSQGVERLIPKVIPDEELLSFGPRMMENAARMGDKPCVIDETTTVTWAEFGDKVARVVGRLKAMGIGPGSMVASLAENSAANVIMYAGVVASGACMVPLPFSATEAALVKMRSDCGASLLFTTQMYRDTADKLGAEQIVDLAELDAWIGDAPAVEPEAVPLNDLFDMIYSSGTTGTPKGIVHDHLFRSRQFSRTSAYGLDENGVLMMSTPLYSNTTLVAILACLVRGATVVSMAKFKTVPFLELSEKHRATHAMLVPVQYMRLMDEPRFDEFDLSAYQCKMSTSAPLPGIVIERCMARWPGNIMEFYGMTEGGPATVLDCAAHPDKWDTVGQPQPGADMRVIDEDGNELPYGSYGEVVGRSGSMMPGYHNNPDKTREATWVSPEGEHFVRTGDMGRFDEDGFLHLLDRKKDMIISGGFNIYAADLEAVLRKHPDVADVAVIAIPSRDWGETPLGLVVPRHTEADAEAIRSWANDQLGKTQRLSAVEFRDDLPRSEIGKILKRELREPYWEGSAA</sequence>
<dbReference type="AlphaFoldDB" id="A0A0A0EGQ7"/>
<evidence type="ECO:0000313" key="3">
    <source>
        <dbReference type="EMBL" id="KGM50161.1"/>
    </source>
</evidence>
<dbReference type="PROSITE" id="PS00455">
    <property type="entry name" value="AMP_BINDING"/>
    <property type="match status" value="1"/>
</dbReference>
<dbReference type="Pfam" id="PF13193">
    <property type="entry name" value="AMP-binding_C"/>
    <property type="match status" value="1"/>
</dbReference>
<proteinExistence type="predicted"/>
<accession>A0A0A0EGQ7</accession>
<dbReference type="GO" id="GO:0016405">
    <property type="term" value="F:CoA-ligase activity"/>
    <property type="evidence" value="ECO:0007669"/>
    <property type="project" value="TreeGrafter"/>
</dbReference>